<feature type="transmembrane region" description="Helical" evidence="1">
    <location>
        <begin position="55"/>
        <end position="78"/>
    </location>
</feature>
<comment type="caution">
    <text evidence="2">The sequence shown here is derived from an EMBL/GenBank/DDBJ whole genome shotgun (WGS) entry which is preliminary data.</text>
</comment>
<dbReference type="EMBL" id="QUNO01000002">
    <property type="protein sequence ID" value="REH54027.1"/>
    <property type="molecule type" value="Genomic_DNA"/>
</dbReference>
<dbReference type="Proteomes" id="UP000256269">
    <property type="component" value="Unassembled WGS sequence"/>
</dbReference>
<dbReference type="InterPro" id="IPR051082">
    <property type="entry name" value="Pentapeptide-BTB/POZ_domain"/>
</dbReference>
<sequence length="267" mass="27922">MRGVFRTVGWVSIGLAATALVMLVAAAFGSLPSWLLGFSPAAARLGANEQILAEGAIRTALLQAVGGILLVFGAVTAWRQMLIARGQQRIGRRAAVTEAFAKAVEQLANDDAVALRLGGVYAMDRIADDDPTERPRIAEILSAFVRDGACADGELPRDVRAGLQVLTRRDWTVGVDLAGARLTGARLPTARLANAFLAGTDLSDTTLRGAVLRGADLSDADLRRADLSAADLREATLAGARLSAAVADASTRWPDGFVPAEHGVRSG</sequence>
<name>A0A3E0I5W3_9PSEU</name>
<dbReference type="Pfam" id="PF00805">
    <property type="entry name" value="Pentapeptide"/>
    <property type="match status" value="2"/>
</dbReference>
<evidence type="ECO:0000313" key="3">
    <source>
        <dbReference type="Proteomes" id="UP000256269"/>
    </source>
</evidence>
<accession>A0A3E0I5W3</accession>
<protein>
    <submittedName>
        <fullName evidence="2">Pentapeptide repeat protein</fullName>
    </submittedName>
</protein>
<gene>
    <name evidence="2" type="ORF">BCF44_102259</name>
</gene>
<proteinExistence type="predicted"/>
<keyword evidence="1" id="KW-0812">Transmembrane</keyword>
<organism evidence="2 3">
    <name type="scientific">Kutzneria buriramensis</name>
    <dbReference type="NCBI Taxonomy" id="1045776"/>
    <lineage>
        <taxon>Bacteria</taxon>
        <taxon>Bacillati</taxon>
        <taxon>Actinomycetota</taxon>
        <taxon>Actinomycetes</taxon>
        <taxon>Pseudonocardiales</taxon>
        <taxon>Pseudonocardiaceae</taxon>
        <taxon>Kutzneria</taxon>
    </lineage>
</organism>
<dbReference type="InterPro" id="IPR001646">
    <property type="entry name" value="5peptide_repeat"/>
</dbReference>
<evidence type="ECO:0000256" key="1">
    <source>
        <dbReference type="SAM" id="Phobius"/>
    </source>
</evidence>
<dbReference type="PANTHER" id="PTHR14136:SF17">
    <property type="entry name" value="BTB_POZ DOMAIN-CONTAINING PROTEIN KCTD9"/>
    <property type="match status" value="1"/>
</dbReference>
<dbReference type="PANTHER" id="PTHR14136">
    <property type="entry name" value="BTB_POZ DOMAIN-CONTAINING PROTEIN KCTD9"/>
    <property type="match status" value="1"/>
</dbReference>
<feature type="transmembrane region" description="Helical" evidence="1">
    <location>
        <begin position="7"/>
        <end position="35"/>
    </location>
</feature>
<keyword evidence="1" id="KW-1133">Transmembrane helix</keyword>
<dbReference type="OrthoDB" id="4563217at2"/>
<keyword evidence="3" id="KW-1185">Reference proteome</keyword>
<dbReference type="SUPFAM" id="SSF141571">
    <property type="entry name" value="Pentapeptide repeat-like"/>
    <property type="match status" value="1"/>
</dbReference>
<dbReference type="AlphaFoldDB" id="A0A3E0I5W3"/>
<keyword evidence="1" id="KW-0472">Membrane</keyword>
<dbReference type="Gene3D" id="2.160.20.80">
    <property type="entry name" value="E3 ubiquitin-protein ligase SopA"/>
    <property type="match status" value="1"/>
</dbReference>
<evidence type="ECO:0000313" key="2">
    <source>
        <dbReference type="EMBL" id="REH54027.1"/>
    </source>
</evidence>
<reference evidence="2 3" key="1">
    <citation type="submission" date="2018-08" db="EMBL/GenBank/DDBJ databases">
        <title>Genomic Encyclopedia of Archaeal and Bacterial Type Strains, Phase II (KMG-II): from individual species to whole genera.</title>
        <authorList>
            <person name="Goeker M."/>
        </authorList>
    </citation>
    <scope>NUCLEOTIDE SEQUENCE [LARGE SCALE GENOMIC DNA]</scope>
    <source>
        <strain evidence="2 3">DSM 45791</strain>
    </source>
</reference>